<evidence type="ECO:0000256" key="5">
    <source>
        <dbReference type="PIRSR" id="PIRSR619791-2"/>
    </source>
</evidence>
<dbReference type="Gene3D" id="3.10.100.10">
    <property type="entry name" value="Mannose-Binding Protein A, subunit A"/>
    <property type="match status" value="1"/>
</dbReference>
<keyword evidence="2" id="KW-0964">Secreted</keyword>
<dbReference type="PROSITE" id="PS50292">
    <property type="entry name" value="PEROXIDASE_3"/>
    <property type="match status" value="1"/>
</dbReference>
<dbReference type="PRINTS" id="PR00457">
    <property type="entry name" value="ANPEROXIDASE"/>
</dbReference>
<dbReference type="GO" id="GO:0020037">
    <property type="term" value="F:heme binding"/>
    <property type="evidence" value="ECO:0007669"/>
    <property type="project" value="InterPro"/>
</dbReference>
<dbReference type="InterPro" id="IPR037120">
    <property type="entry name" value="Haem_peroxidase_sf_animal"/>
</dbReference>
<dbReference type="Pfam" id="PF00059">
    <property type="entry name" value="Lectin_C"/>
    <property type="match status" value="1"/>
</dbReference>
<feature type="binding site" description="axial binding residue" evidence="5">
    <location>
        <position position="402"/>
    </location>
    <ligand>
        <name>heme b</name>
        <dbReference type="ChEBI" id="CHEBI:60344"/>
    </ligand>
    <ligandPart>
        <name>Fe</name>
        <dbReference type="ChEBI" id="CHEBI:18248"/>
    </ligandPart>
</feature>
<comment type="caution">
    <text evidence="7">The sequence shown here is derived from an EMBL/GenBank/DDBJ whole genome shotgun (WGS) entry which is preliminary data.</text>
</comment>
<dbReference type="CDD" id="cd00037">
    <property type="entry name" value="CLECT"/>
    <property type="match status" value="1"/>
</dbReference>
<dbReference type="GO" id="GO:0004601">
    <property type="term" value="F:peroxidase activity"/>
    <property type="evidence" value="ECO:0007669"/>
    <property type="project" value="InterPro"/>
</dbReference>
<evidence type="ECO:0000256" key="4">
    <source>
        <dbReference type="ARBA" id="ARBA00023180"/>
    </source>
</evidence>
<evidence type="ECO:0000313" key="7">
    <source>
        <dbReference type="EMBL" id="PFX31268.1"/>
    </source>
</evidence>
<dbReference type="Pfam" id="PF03098">
    <property type="entry name" value="An_peroxidase"/>
    <property type="match status" value="1"/>
</dbReference>
<dbReference type="EMBL" id="LSMT01000038">
    <property type="protein sequence ID" value="PFX31268.1"/>
    <property type="molecule type" value="Genomic_DNA"/>
</dbReference>
<dbReference type="InterPro" id="IPR019791">
    <property type="entry name" value="Haem_peroxidase_animal"/>
</dbReference>
<evidence type="ECO:0000313" key="8">
    <source>
        <dbReference type="Proteomes" id="UP000225706"/>
    </source>
</evidence>
<keyword evidence="5" id="KW-0408">Iron</keyword>
<dbReference type="InterPro" id="IPR016186">
    <property type="entry name" value="C-type_lectin-like/link_sf"/>
</dbReference>
<dbReference type="FunFam" id="1.10.640.10:FF:000003">
    <property type="entry name" value="chorion peroxidase"/>
    <property type="match status" value="1"/>
</dbReference>
<sequence length="819" mass="92122">MSTAAFCDFVADIVHKLRTCFIVRLLLIFAVLEVRCSSYVMLSSPEQDLEDTLLLPNCNRLDVRQNCIRGSQFRTFDGTCNNLCNITNGAAGSSFLRLEGLNPPNTFQQPGNLPRIKSVNGGLLRNARNISRIVFNNTDANVNDTAPNFTHVTMTWGQFLDHDLTLTQLVPDVECGVNNAPCQEITGCTNLDILEGDDLLNNRSATCIPLRRAKQSKDGEQMNIITSYIDGSQVYGSDKETAESLRDPSDRRFLDVRLFVKAASGRQCGLLPAAEEEAFCRSPNPMDKPCLRAGDERVNENQGLMAMHTLWVREHNRIAKKLIELNPKWKVEKVFQVARKIVAAELQHITYNEWLKVLFSDAVLEREGLLLEPPGKFFTGYNASINAGILNHFGTAVLRVGHTLIRSRFKLVTNSSVKRSSKRFYLGSVGVDFFNPASVLLGYKINFFGELLFGLVNELAQLPDKNFVNIIREGLIIEGPTIDGIVGDLPAINIHRGRDHGLQTFVKFREICGAGPSNNFGQLRNTINRPEIRKLREAYDNAKDIDLFAGGILEYPTPGSVLGFTFTCLMTKQFRHLRHGDRYWYERNDPITAFTLPQLEEIRKSSLSRVYCDNAEAVFFIQKNPFKPSTSKNGTNPVIDCDFIPRVNLEVFREEEEPIGKLPELPIVQDCPQEFVPFNGRCIRFFVSPTPTFENAKSFCMNFKTEDNKPGDLIAIRSLEENNEVVSLAPENGQRYYIGVTDLEEEGVFRLNGETNAAPFLNFPSDFPRDLTTEKQNDCVVLSTHPDTTFSLWYTVPCSNSWAFICECEGPCFESTVAI</sequence>
<dbReference type="PANTHER" id="PTHR11475">
    <property type="entry name" value="OXIDASE/PEROXIDASE"/>
    <property type="match status" value="1"/>
</dbReference>
<gene>
    <name evidence="7" type="primary">PXDN</name>
    <name evidence="7" type="ORF">AWC38_SpisGene3897</name>
</gene>
<evidence type="ECO:0000256" key="1">
    <source>
        <dbReference type="ARBA" id="ARBA00004613"/>
    </source>
</evidence>
<reference evidence="8" key="1">
    <citation type="journal article" date="2017" name="bioRxiv">
        <title>Comparative analysis of the genomes of Stylophora pistillata and Acropora digitifera provides evidence for extensive differences between species of corals.</title>
        <authorList>
            <person name="Voolstra C.R."/>
            <person name="Li Y."/>
            <person name="Liew Y.J."/>
            <person name="Baumgarten S."/>
            <person name="Zoccola D."/>
            <person name="Flot J.-F."/>
            <person name="Tambutte S."/>
            <person name="Allemand D."/>
            <person name="Aranda M."/>
        </authorList>
    </citation>
    <scope>NUCLEOTIDE SEQUENCE [LARGE SCALE GENOMIC DNA]</scope>
</reference>
<dbReference type="SMART" id="SM00034">
    <property type="entry name" value="CLECT"/>
    <property type="match status" value="1"/>
</dbReference>
<organism evidence="7 8">
    <name type="scientific">Stylophora pistillata</name>
    <name type="common">Smooth cauliflower coral</name>
    <dbReference type="NCBI Taxonomy" id="50429"/>
    <lineage>
        <taxon>Eukaryota</taxon>
        <taxon>Metazoa</taxon>
        <taxon>Cnidaria</taxon>
        <taxon>Anthozoa</taxon>
        <taxon>Hexacorallia</taxon>
        <taxon>Scleractinia</taxon>
        <taxon>Astrocoeniina</taxon>
        <taxon>Pocilloporidae</taxon>
        <taxon>Stylophora</taxon>
    </lineage>
</organism>
<dbReference type="InterPro" id="IPR016187">
    <property type="entry name" value="CTDL_fold"/>
</dbReference>
<dbReference type="InterPro" id="IPR001304">
    <property type="entry name" value="C-type_lectin-like"/>
</dbReference>
<keyword evidence="5" id="KW-0349">Heme</keyword>
<name>A0A2B4SRQ6_STYPI</name>
<dbReference type="GO" id="GO:0006979">
    <property type="term" value="P:response to oxidative stress"/>
    <property type="evidence" value="ECO:0007669"/>
    <property type="project" value="InterPro"/>
</dbReference>
<keyword evidence="8" id="KW-1185">Reference proteome</keyword>
<dbReference type="InterPro" id="IPR010255">
    <property type="entry name" value="Haem_peroxidase_sf"/>
</dbReference>
<dbReference type="SUPFAM" id="SSF48113">
    <property type="entry name" value="Heme-dependent peroxidases"/>
    <property type="match status" value="1"/>
</dbReference>
<accession>A0A2B4SRQ6</accession>
<keyword evidence="4" id="KW-0325">Glycoprotein</keyword>
<dbReference type="PROSITE" id="PS50041">
    <property type="entry name" value="C_TYPE_LECTIN_2"/>
    <property type="match status" value="1"/>
</dbReference>
<dbReference type="GO" id="GO:0046872">
    <property type="term" value="F:metal ion binding"/>
    <property type="evidence" value="ECO:0007669"/>
    <property type="project" value="UniProtKB-KW"/>
</dbReference>
<feature type="domain" description="C-type lectin" evidence="6">
    <location>
        <begin position="678"/>
        <end position="807"/>
    </location>
</feature>
<dbReference type="Gene3D" id="1.10.640.10">
    <property type="entry name" value="Haem peroxidase domain superfamily, animal type"/>
    <property type="match status" value="1"/>
</dbReference>
<comment type="subcellular location">
    <subcellularLocation>
        <location evidence="1">Secreted</location>
    </subcellularLocation>
</comment>
<proteinExistence type="predicted"/>
<dbReference type="SUPFAM" id="SSF56436">
    <property type="entry name" value="C-type lectin-like"/>
    <property type="match status" value="1"/>
</dbReference>
<dbReference type="AlphaFoldDB" id="A0A2B4SRQ6"/>
<evidence type="ECO:0000259" key="6">
    <source>
        <dbReference type="PROSITE" id="PS50041"/>
    </source>
</evidence>
<dbReference type="CDD" id="cd09823">
    <property type="entry name" value="peroxinectin_like"/>
    <property type="match status" value="1"/>
</dbReference>
<dbReference type="OrthoDB" id="823504at2759"/>
<dbReference type="GO" id="GO:0005576">
    <property type="term" value="C:extracellular region"/>
    <property type="evidence" value="ECO:0007669"/>
    <property type="project" value="UniProtKB-SubCell"/>
</dbReference>
<keyword evidence="5" id="KW-0479">Metal-binding</keyword>
<dbReference type="STRING" id="50429.A0A2B4SRQ6"/>
<dbReference type="PANTHER" id="PTHR11475:SF4">
    <property type="entry name" value="CHORION PEROXIDASE"/>
    <property type="match status" value="1"/>
</dbReference>
<evidence type="ECO:0000256" key="3">
    <source>
        <dbReference type="ARBA" id="ARBA00022729"/>
    </source>
</evidence>
<protein>
    <submittedName>
        <fullName evidence="7">Peroxidasin-like</fullName>
    </submittedName>
</protein>
<evidence type="ECO:0000256" key="2">
    <source>
        <dbReference type="ARBA" id="ARBA00022525"/>
    </source>
</evidence>
<dbReference type="Proteomes" id="UP000225706">
    <property type="component" value="Unassembled WGS sequence"/>
</dbReference>
<keyword evidence="3" id="KW-0732">Signal</keyword>